<comment type="caution">
    <text evidence="6">The sequence shown here is derived from an EMBL/GenBank/DDBJ whole genome shotgun (WGS) entry which is preliminary data.</text>
</comment>
<dbReference type="InterPro" id="IPR003737">
    <property type="entry name" value="GlcNAc_PI_deacetylase-related"/>
</dbReference>
<dbReference type="HAMAP" id="MF_01696">
    <property type="entry name" value="MshB"/>
    <property type="match status" value="1"/>
</dbReference>
<keyword evidence="3 4" id="KW-0862">Zinc</keyword>
<dbReference type="RefSeq" id="WP_377545193.1">
    <property type="nucleotide sequence ID" value="NZ_JBHSBN010000007.1"/>
</dbReference>
<name>A0ABV8KL95_9ACTN</name>
<dbReference type="EMBL" id="JBHSBN010000007">
    <property type="protein sequence ID" value="MFC4106868.1"/>
    <property type="molecule type" value="Genomic_DNA"/>
</dbReference>
<dbReference type="Gene3D" id="3.40.50.10320">
    <property type="entry name" value="LmbE-like"/>
    <property type="match status" value="1"/>
</dbReference>
<comment type="function">
    <text evidence="4">Catalyzes the deacetylation of 1D-myo-inositol 2-acetamido-2-deoxy-alpha-D-glucopyranoside (GlcNAc-Ins) in the mycothiol biosynthesis pathway.</text>
</comment>
<gene>
    <name evidence="4 6" type="primary">mshB</name>
    <name evidence="6" type="ORF">ACFOX0_13145</name>
</gene>
<protein>
    <recommendedName>
        <fullName evidence="4">1D-myo-inositol 2-acetamido-2-deoxy-alpha-D-glucopyranoside deacetylase</fullName>
        <shortName evidence="4">GlcNAc-Ins deacetylase</shortName>
        <ecNumber evidence="4">3.5.1.103</ecNumber>
    </recommendedName>
    <alternativeName>
        <fullName evidence="4">N-acetyl-1-D-myo-inositol-2-amino-2-deoxy-alpha-D-glucopyranoside deacetylase</fullName>
    </alternativeName>
</protein>
<dbReference type="InterPro" id="IPR024078">
    <property type="entry name" value="LmbE-like_dom_sf"/>
</dbReference>
<dbReference type="NCBIfam" id="TIGR03445">
    <property type="entry name" value="mycothiol_MshB"/>
    <property type="match status" value="1"/>
</dbReference>
<dbReference type="Pfam" id="PF02585">
    <property type="entry name" value="PIG-L"/>
    <property type="match status" value="1"/>
</dbReference>
<evidence type="ECO:0000313" key="7">
    <source>
        <dbReference type="Proteomes" id="UP001595868"/>
    </source>
</evidence>
<feature type="region of interest" description="Disordered" evidence="5">
    <location>
        <begin position="302"/>
        <end position="344"/>
    </location>
</feature>
<comment type="catalytic activity">
    <reaction evidence="4">
        <text>1D-myo-inositol 2-acetamido-2-deoxy-alpha-D-glucopyranoside + H2O = 1D-myo-inositol 2-amino-2-deoxy-alpha-D-glucopyranoside + acetate</text>
        <dbReference type="Rhea" id="RHEA:26180"/>
        <dbReference type="ChEBI" id="CHEBI:15377"/>
        <dbReference type="ChEBI" id="CHEBI:30089"/>
        <dbReference type="ChEBI" id="CHEBI:52442"/>
        <dbReference type="ChEBI" id="CHEBI:58886"/>
        <dbReference type="EC" id="3.5.1.103"/>
    </reaction>
</comment>
<comment type="similarity">
    <text evidence="4">Belongs to the MshB deacetylase family.</text>
</comment>
<keyword evidence="7" id="KW-1185">Reference proteome</keyword>
<dbReference type="InterPro" id="IPR017810">
    <property type="entry name" value="Mycothiol_biosynthesis_MshB"/>
</dbReference>
<proteinExistence type="inferred from homology"/>
<feature type="binding site" evidence="4">
    <location>
        <position position="163"/>
    </location>
    <ligand>
        <name>Zn(2+)</name>
        <dbReference type="ChEBI" id="CHEBI:29105"/>
    </ligand>
</feature>
<feature type="compositionally biased region" description="Polar residues" evidence="5">
    <location>
        <begin position="303"/>
        <end position="313"/>
    </location>
</feature>
<evidence type="ECO:0000256" key="2">
    <source>
        <dbReference type="ARBA" id="ARBA00022801"/>
    </source>
</evidence>
<evidence type="ECO:0000313" key="6">
    <source>
        <dbReference type="EMBL" id="MFC4106868.1"/>
    </source>
</evidence>
<dbReference type="PANTHER" id="PTHR12993">
    <property type="entry name" value="N-ACETYLGLUCOSAMINYL-PHOSPHATIDYLINOSITOL DE-N-ACETYLASE-RELATED"/>
    <property type="match status" value="1"/>
</dbReference>
<evidence type="ECO:0000256" key="4">
    <source>
        <dbReference type="HAMAP-Rule" id="MF_01696"/>
    </source>
</evidence>
<dbReference type="PANTHER" id="PTHR12993:SF26">
    <property type="entry name" value="1D-MYO-INOSITOL 2-ACETAMIDO-2-DEOXY-ALPHA-D-GLUCOPYRANOSIDE DEACETYLASE"/>
    <property type="match status" value="1"/>
</dbReference>
<organism evidence="6 7">
    <name type="scientific">Micromonospora zhanjiangensis</name>
    <dbReference type="NCBI Taxonomy" id="1522057"/>
    <lineage>
        <taxon>Bacteria</taxon>
        <taxon>Bacillati</taxon>
        <taxon>Actinomycetota</taxon>
        <taxon>Actinomycetes</taxon>
        <taxon>Micromonosporales</taxon>
        <taxon>Micromonosporaceae</taxon>
        <taxon>Micromonospora</taxon>
    </lineage>
</organism>
<sequence>MTNHAVRPGPRAAIGEPPARRLLLVHAHPDDESISTGATMAHYAAAGAHVTLVTCTLGEEGEIHVPALAGLAAAEADQLGGYRVAELAAACAALGVTDHRFLGGAGRYRDSGMLGLPTNDHPRAFWRADLDTAAGQLVEIMREVRPQVLITYDPNGFYGHPDHIQAHRVAMRAAELAAAEGIGPDKIYWTALPKSVLAAGLEAFGTSSDNPFAGVERAEDLPFGSPESEIAARIDATDSGAAKEAAMRAHATQIPANSWLHSIARNFGAESLGVEFYTLAAGGKGPGTGRYGWEDDLFAGLTTPLSPTATGPTATDDVPGSAGGAAGSGAAPTGDSASAGAGVR</sequence>
<dbReference type="SUPFAM" id="SSF102588">
    <property type="entry name" value="LmbE-like"/>
    <property type="match status" value="1"/>
</dbReference>
<feature type="binding site" evidence="4">
    <location>
        <position position="28"/>
    </location>
    <ligand>
        <name>Zn(2+)</name>
        <dbReference type="ChEBI" id="CHEBI:29105"/>
    </ligand>
</feature>
<feature type="compositionally biased region" description="Low complexity" evidence="5">
    <location>
        <begin position="328"/>
        <end position="344"/>
    </location>
</feature>
<dbReference type="EC" id="3.5.1.103" evidence="4"/>
<evidence type="ECO:0000256" key="3">
    <source>
        <dbReference type="ARBA" id="ARBA00022833"/>
    </source>
</evidence>
<keyword evidence="1 4" id="KW-0479">Metal-binding</keyword>
<keyword evidence="2 4" id="KW-0378">Hydrolase</keyword>
<evidence type="ECO:0000256" key="5">
    <source>
        <dbReference type="SAM" id="MobiDB-lite"/>
    </source>
</evidence>
<dbReference type="GO" id="GO:0035595">
    <property type="term" value="F:N-acetylglucosaminylinositol deacetylase activity"/>
    <property type="evidence" value="ECO:0007669"/>
    <property type="project" value="UniProtKB-EC"/>
</dbReference>
<dbReference type="Proteomes" id="UP001595868">
    <property type="component" value="Unassembled WGS sequence"/>
</dbReference>
<reference evidence="7" key="1">
    <citation type="journal article" date="2019" name="Int. J. Syst. Evol. Microbiol.">
        <title>The Global Catalogue of Microorganisms (GCM) 10K type strain sequencing project: providing services to taxonomists for standard genome sequencing and annotation.</title>
        <authorList>
            <consortium name="The Broad Institute Genomics Platform"/>
            <consortium name="The Broad Institute Genome Sequencing Center for Infectious Disease"/>
            <person name="Wu L."/>
            <person name="Ma J."/>
        </authorList>
    </citation>
    <scope>NUCLEOTIDE SEQUENCE [LARGE SCALE GENOMIC DNA]</scope>
    <source>
        <strain evidence="7">2902at01</strain>
    </source>
</reference>
<comment type="cofactor">
    <cofactor evidence="4">
        <name>Zn(2+)</name>
        <dbReference type="ChEBI" id="CHEBI:29105"/>
    </cofactor>
    <text evidence="4">Binds 1 zinc ion per subunit.</text>
</comment>
<accession>A0ABV8KL95</accession>
<feature type="binding site" evidence="4">
    <location>
        <position position="31"/>
    </location>
    <ligand>
        <name>Zn(2+)</name>
        <dbReference type="ChEBI" id="CHEBI:29105"/>
    </ligand>
</feature>
<evidence type="ECO:0000256" key="1">
    <source>
        <dbReference type="ARBA" id="ARBA00022723"/>
    </source>
</evidence>